<sequence length="143" mass="16028">MIRAHTHTPAKGVIYHPINPDTQAERPGWWWWGGVGCGGRGDTGIGQKARLQRERERERAKKKRRGGGNSVCASECSYLSKDTLNDDNDDALTFLPRTTFVQRVRSSDSCPIPPQRWSEPAMLLSPSMPFLSTLTRIMESTLS</sequence>
<feature type="region of interest" description="Disordered" evidence="1">
    <location>
        <begin position="42"/>
        <end position="71"/>
    </location>
</feature>
<dbReference type="AlphaFoldDB" id="A0A5K3FWW4"/>
<dbReference type="WBParaSite" id="MCU_012204-RA">
    <property type="protein sequence ID" value="MCU_012204-RA"/>
    <property type="gene ID" value="MCU_012204"/>
</dbReference>
<evidence type="ECO:0000256" key="1">
    <source>
        <dbReference type="SAM" id="MobiDB-lite"/>
    </source>
</evidence>
<name>A0A5K3FWW4_MESCO</name>
<accession>A0A5K3FWW4</accession>
<protein>
    <submittedName>
        <fullName evidence="2">Uncharacterized protein</fullName>
    </submittedName>
</protein>
<evidence type="ECO:0000313" key="2">
    <source>
        <dbReference type="WBParaSite" id="MCU_012204-RA"/>
    </source>
</evidence>
<reference evidence="2" key="1">
    <citation type="submission" date="2019-11" db="UniProtKB">
        <authorList>
            <consortium name="WormBaseParasite"/>
        </authorList>
    </citation>
    <scope>IDENTIFICATION</scope>
</reference>
<proteinExistence type="predicted"/>
<organism evidence="2">
    <name type="scientific">Mesocestoides corti</name>
    <name type="common">Flatworm</name>
    <dbReference type="NCBI Taxonomy" id="53468"/>
    <lineage>
        <taxon>Eukaryota</taxon>
        <taxon>Metazoa</taxon>
        <taxon>Spiralia</taxon>
        <taxon>Lophotrochozoa</taxon>
        <taxon>Platyhelminthes</taxon>
        <taxon>Cestoda</taxon>
        <taxon>Eucestoda</taxon>
        <taxon>Cyclophyllidea</taxon>
        <taxon>Mesocestoididae</taxon>
        <taxon>Mesocestoides</taxon>
    </lineage>
</organism>